<name>A0A919P8A3_9CELL</name>
<dbReference type="RefSeq" id="WP_203758128.1">
    <property type="nucleotide sequence ID" value="NZ_BONK01000016.1"/>
</dbReference>
<dbReference type="GO" id="GO:0008173">
    <property type="term" value="F:RNA methyltransferase activity"/>
    <property type="evidence" value="ECO:0007669"/>
    <property type="project" value="InterPro"/>
</dbReference>
<dbReference type="Pfam" id="PF08032">
    <property type="entry name" value="SpoU_sub_bind"/>
    <property type="match status" value="1"/>
</dbReference>
<gene>
    <name evidence="5" type="ORF">Cch01nite_38430</name>
</gene>
<dbReference type="SUPFAM" id="SSF55315">
    <property type="entry name" value="L30e-like"/>
    <property type="match status" value="1"/>
</dbReference>
<keyword evidence="3" id="KW-0808">Transferase</keyword>
<dbReference type="EMBL" id="BONK01000016">
    <property type="protein sequence ID" value="GIG23119.1"/>
    <property type="molecule type" value="Genomic_DNA"/>
</dbReference>
<dbReference type="InterPro" id="IPR051259">
    <property type="entry name" value="rRNA_Methyltransferase"/>
</dbReference>
<evidence type="ECO:0000313" key="5">
    <source>
        <dbReference type="EMBL" id="GIG23119.1"/>
    </source>
</evidence>
<feature type="domain" description="RNA 2-O ribose methyltransferase substrate binding" evidence="4">
    <location>
        <begin position="31"/>
        <end position="104"/>
    </location>
</feature>
<protein>
    <submittedName>
        <fullName evidence="5">RNA methyltransferase</fullName>
    </submittedName>
</protein>
<dbReference type="Pfam" id="PF00588">
    <property type="entry name" value="SpoU_methylase"/>
    <property type="match status" value="1"/>
</dbReference>
<dbReference type="InterPro" id="IPR029028">
    <property type="entry name" value="Alpha/beta_knot_MTases"/>
</dbReference>
<dbReference type="InterPro" id="IPR029026">
    <property type="entry name" value="tRNA_m1G_MTases_N"/>
</dbReference>
<dbReference type="Gene3D" id="3.40.1280.10">
    <property type="match status" value="1"/>
</dbReference>
<dbReference type="InterPro" id="IPR001537">
    <property type="entry name" value="SpoU_MeTrfase"/>
</dbReference>
<dbReference type="GO" id="GO:0032259">
    <property type="term" value="P:methylation"/>
    <property type="evidence" value="ECO:0007669"/>
    <property type="project" value="UniProtKB-KW"/>
</dbReference>
<dbReference type="GO" id="GO:0003723">
    <property type="term" value="F:RNA binding"/>
    <property type="evidence" value="ECO:0007669"/>
    <property type="project" value="InterPro"/>
</dbReference>
<dbReference type="SUPFAM" id="SSF75217">
    <property type="entry name" value="alpha/beta knot"/>
    <property type="match status" value="1"/>
</dbReference>
<keyword evidence="6" id="KW-1185">Reference proteome</keyword>
<organism evidence="5 6">
    <name type="scientific">Cellulomonas chitinilytica</name>
    <dbReference type="NCBI Taxonomy" id="398759"/>
    <lineage>
        <taxon>Bacteria</taxon>
        <taxon>Bacillati</taxon>
        <taxon>Actinomycetota</taxon>
        <taxon>Actinomycetes</taxon>
        <taxon>Micrococcales</taxon>
        <taxon>Cellulomonadaceae</taxon>
        <taxon>Cellulomonas</taxon>
    </lineage>
</organism>
<evidence type="ECO:0000256" key="2">
    <source>
        <dbReference type="ARBA" id="ARBA00022603"/>
    </source>
</evidence>
<evidence type="ECO:0000259" key="4">
    <source>
        <dbReference type="SMART" id="SM00967"/>
    </source>
</evidence>
<comment type="similarity">
    <text evidence="1">Belongs to the class IV-like SAM-binding methyltransferase superfamily. RNA methyltransferase TrmH family.</text>
</comment>
<dbReference type="GO" id="GO:0005737">
    <property type="term" value="C:cytoplasm"/>
    <property type="evidence" value="ECO:0007669"/>
    <property type="project" value="UniProtKB-ARBA"/>
</dbReference>
<proteinExistence type="inferred from homology"/>
<keyword evidence="2 5" id="KW-0489">Methyltransferase</keyword>
<evidence type="ECO:0000256" key="1">
    <source>
        <dbReference type="ARBA" id="ARBA00007228"/>
    </source>
</evidence>
<sequence length="278" mass="28839">MPELTNPRAERVKAVRALAGRSARLRAGRFVVEGPQAVREAVAVGGVRVHDVYVTEQSAQRYPEIVRGAQDRGIRVHTGSAEVLDAMSADAQEVVAVADLLESSLDDVLGAAPRLLAVLAHVRDPGNAGTVVRASDAAGADAALLTSESVDVHNPKVVRSTAGSLFHLPVVTGLDLAGAVDRLRSAGLSILAADGTGEHDLDDLLDVAGAAPAGVPDLAAPTAWVFGNEAWGLRDEDRALADAVVRVPIRGRAESLNLATAATVCLYASSRAQRPARP</sequence>
<dbReference type="PANTHER" id="PTHR43191">
    <property type="entry name" value="RRNA METHYLTRANSFERASE 3"/>
    <property type="match status" value="1"/>
</dbReference>
<dbReference type="GO" id="GO:0006396">
    <property type="term" value="P:RNA processing"/>
    <property type="evidence" value="ECO:0007669"/>
    <property type="project" value="InterPro"/>
</dbReference>
<dbReference type="PANTHER" id="PTHR43191:SF2">
    <property type="entry name" value="RRNA METHYLTRANSFERASE 3, MITOCHONDRIAL"/>
    <property type="match status" value="1"/>
</dbReference>
<evidence type="ECO:0000313" key="6">
    <source>
        <dbReference type="Proteomes" id="UP000632740"/>
    </source>
</evidence>
<dbReference type="CDD" id="cd18095">
    <property type="entry name" value="SpoU-like_rRNA-MTase"/>
    <property type="match status" value="1"/>
</dbReference>
<dbReference type="InterPro" id="IPR029064">
    <property type="entry name" value="Ribosomal_eL30-like_sf"/>
</dbReference>
<dbReference type="InterPro" id="IPR013123">
    <property type="entry name" value="SpoU_subst-bd"/>
</dbReference>
<dbReference type="Proteomes" id="UP000632740">
    <property type="component" value="Unassembled WGS sequence"/>
</dbReference>
<comment type="caution">
    <text evidence="5">The sequence shown here is derived from an EMBL/GenBank/DDBJ whole genome shotgun (WGS) entry which is preliminary data.</text>
</comment>
<evidence type="ECO:0000256" key="3">
    <source>
        <dbReference type="ARBA" id="ARBA00022679"/>
    </source>
</evidence>
<accession>A0A919P8A3</accession>
<reference evidence="5" key="1">
    <citation type="submission" date="2021-01" db="EMBL/GenBank/DDBJ databases">
        <title>Whole genome shotgun sequence of Cellulomonas chitinilytica NBRC 110799.</title>
        <authorList>
            <person name="Komaki H."/>
            <person name="Tamura T."/>
        </authorList>
    </citation>
    <scope>NUCLEOTIDE SEQUENCE</scope>
    <source>
        <strain evidence="5">NBRC 110799</strain>
    </source>
</reference>
<dbReference type="AlphaFoldDB" id="A0A919P8A3"/>
<dbReference type="Gene3D" id="3.30.1330.30">
    <property type="match status" value="1"/>
</dbReference>
<dbReference type="SMART" id="SM00967">
    <property type="entry name" value="SpoU_sub_bind"/>
    <property type="match status" value="1"/>
</dbReference>